<keyword evidence="2" id="KW-1185">Reference proteome</keyword>
<evidence type="ECO:0000313" key="1">
    <source>
        <dbReference type="EMBL" id="ADG36069.1"/>
    </source>
</evidence>
<gene>
    <name evidence="1" type="primary">45.2</name>
    <name evidence="1" type="ORF">Acj61p104</name>
</gene>
<sequence length="62" mass="7230">MMETLNDLSLHPEIKKYTLTNLYTNEETLVTKEQLLAAFGEEGFLKIKSGRNDAWLLSEYYD</sequence>
<dbReference type="InterPro" id="IPR035342">
    <property type="entry name" value="Gp45.2"/>
</dbReference>
<dbReference type="Proteomes" id="UP000008730">
    <property type="component" value="Segment"/>
</dbReference>
<name>E5E485_9CAUD</name>
<reference evidence="1 2" key="1">
    <citation type="journal article" date="2010" name="Virol. J.">
        <title>Genomes of the T4-related bacteriophages as windows on microbial genome evolution.</title>
        <authorList>
            <person name="Petrov V.M."/>
            <person name="Ratnayaka S."/>
            <person name="Nolan J.M."/>
            <person name="Miller E.S."/>
            <person name="Karam J.D."/>
        </authorList>
    </citation>
    <scope>NUCLEOTIDE SEQUENCE [LARGE SCALE GENOMIC DNA]</scope>
</reference>
<evidence type="ECO:0000313" key="2">
    <source>
        <dbReference type="Proteomes" id="UP000008730"/>
    </source>
</evidence>
<dbReference type="EMBL" id="GU911519">
    <property type="protein sequence ID" value="ADG36069.1"/>
    <property type="molecule type" value="Genomic_DNA"/>
</dbReference>
<organism evidence="1 2">
    <name type="scientific">Acinetobacter phage Acj61</name>
    <dbReference type="NCBI Taxonomy" id="760732"/>
    <lineage>
        <taxon>Viruses</taxon>
        <taxon>Duplodnaviria</taxon>
        <taxon>Heunggongvirae</taxon>
        <taxon>Uroviricota</taxon>
        <taxon>Caudoviricetes</taxon>
        <taxon>Pantevenvirales</taxon>
        <taxon>Straboviridae</taxon>
        <taxon>Twarogvirinae</taxon>
        <taxon>Lasallevirus</taxon>
        <taxon>Lasallevirus Acj61</taxon>
        <taxon>Acinetobacter virus Acj61</taxon>
    </lineage>
</organism>
<protein>
    <submittedName>
        <fullName evidence="1">Uncharacterized protein 45.2</fullName>
    </submittedName>
</protein>
<dbReference type="GeneID" id="9925995"/>
<proteinExistence type="predicted"/>
<dbReference type="RefSeq" id="YP_004009721.1">
    <property type="nucleotide sequence ID" value="NC_014661.1"/>
</dbReference>
<accession>E5E485</accession>
<dbReference type="Pfam" id="PF17470">
    <property type="entry name" value="Gp45_2"/>
    <property type="match status" value="1"/>
</dbReference>
<dbReference type="OrthoDB" id="23113at10239"/>
<dbReference type="KEGG" id="vg:9925995"/>